<dbReference type="GO" id="GO:0008703">
    <property type="term" value="F:5-amino-6-(5-phosphoribosylamino)uracil reductase activity"/>
    <property type="evidence" value="ECO:0007669"/>
    <property type="project" value="UniProtKB-EC"/>
</dbReference>
<dbReference type="InterPro" id="IPR050765">
    <property type="entry name" value="Riboflavin_Biosynth_HTPR"/>
</dbReference>
<dbReference type="InterPro" id="IPR016193">
    <property type="entry name" value="Cytidine_deaminase-like"/>
</dbReference>
<feature type="binding site" evidence="16">
    <location>
        <position position="203"/>
    </location>
    <ligand>
        <name>substrate</name>
    </ligand>
</feature>
<comment type="catalytic activity">
    <reaction evidence="12 14">
        <text>5-amino-6-(5-phospho-D-ribitylamino)uracil + NADP(+) = 5-amino-6-(5-phospho-D-ribosylamino)uracil + NADPH + H(+)</text>
        <dbReference type="Rhea" id="RHEA:17845"/>
        <dbReference type="ChEBI" id="CHEBI:15378"/>
        <dbReference type="ChEBI" id="CHEBI:57783"/>
        <dbReference type="ChEBI" id="CHEBI:58349"/>
        <dbReference type="ChEBI" id="CHEBI:58421"/>
        <dbReference type="ChEBI" id="CHEBI:58453"/>
        <dbReference type="EC" id="1.1.1.193"/>
    </reaction>
</comment>
<dbReference type="RefSeq" id="WP_133627830.1">
    <property type="nucleotide sequence ID" value="NZ_SOAZ01000007.1"/>
</dbReference>
<dbReference type="OrthoDB" id="9800865at2"/>
<organism evidence="19 20">
    <name type="scientific">Fonticella tunisiensis</name>
    <dbReference type="NCBI Taxonomy" id="1096341"/>
    <lineage>
        <taxon>Bacteria</taxon>
        <taxon>Bacillati</taxon>
        <taxon>Bacillota</taxon>
        <taxon>Clostridia</taxon>
        <taxon>Eubacteriales</taxon>
        <taxon>Clostridiaceae</taxon>
        <taxon>Fonticella</taxon>
    </lineage>
</organism>
<feature type="binding site" evidence="16">
    <location>
        <position position="199"/>
    </location>
    <ligand>
        <name>NADP(+)</name>
        <dbReference type="ChEBI" id="CHEBI:58349"/>
    </ligand>
</feature>
<feature type="binding site" evidence="16">
    <location>
        <position position="167"/>
    </location>
    <ligand>
        <name>substrate</name>
    </ligand>
</feature>
<keyword evidence="11" id="KW-0511">Multifunctional enzyme</keyword>
<dbReference type="GO" id="GO:0050661">
    <property type="term" value="F:NADP binding"/>
    <property type="evidence" value="ECO:0007669"/>
    <property type="project" value="InterPro"/>
</dbReference>
<dbReference type="NCBIfam" id="TIGR00326">
    <property type="entry name" value="eubact_ribD"/>
    <property type="match status" value="1"/>
</dbReference>
<evidence type="ECO:0000256" key="2">
    <source>
        <dbReference type="ARBA" id="ARBA00004882"/>
    </source>
</evidence>
<feature type="binding site" evidence="17">
    <location>
        <position position="74"/>
    </location>
    <ligand>
        <name>Zn(2+)</name>
        <dbReference type="ChEBI" id="CHEBI:29105"/>
        <note>catalytic</note>
    </ligand>
</feature>
<dbReference type="EC" id="3.5.4.26" evidence="14"/>
<comment type="caution">
    <text evidence="19">The sequence shown here is derived from an EMBL/GenBank/DDBJ whole genome shotgun (WGS) entry which is preliminary data.</text>
</comment>
<evidence type="ECO:0000259" key="18">
    <source>
        <dbReference type="PROSITE" id="PS51747"/>
    </source>
</evidence>
<evidence type="ECO:0000256" key="17">
    <source>
        <dbReference type="PIRSR" id="PIRSR006769-3"/>
    </source>
</evidence>
<dbReference type="PROSITE" id="PS51747">
    <property type="entry name" value="CYT_DCMP_DEAMINASES_2"/>
    <property type="match status" value="1"/>
</dbReference>
<evidence type="ECO:0000256" key="6">
    <source>
        <dbReference type="ARBA" id="ARBA00022723"/>
    </source>
</evidence>
<dbReference type="NCBIfam" id="TIGR00227">
    <property type="entry name" value="ribD_Cterm"/>
    <property type="match status" value="1"/>
</dbReference>
<feature type="binding site" evidence="16">
    <location>
        <position position="153"/>
    </location>
    <ligand>
        <name>NADP(+)</name>
        <dbReference type="ChEBI" id="CHEBI:58349"/>
    </ligand>
</feature>
<dbReference type="FunFam" id="3.40.140.10:FF:000025">
    <property type="entry name" value="Riboflavin biosynthesis protein RibD"/>
    <property type="match status" value="1"/>
</dbReference>
<keyword evidence="10 14" id="KW-0560">Oxidoreductase</keyword>
<evidence type="ECO:0000256" key="13">
    <source>
        <dbReference type="ARBA" id="ARBA00049886"/>
    </source>
</evidence>
<keyword evidence="8 14" id="KW-0862">Zinc</keyword>
<feature type="domain" description="CMP/dCMP-type deaminase" evidence="18">
    <location>
        <begin position="1"/>
        <end position="122"/>
    </location>
</feature>
<feature type="binding site" evidence="16">
    <location>
        <position position="195"/>
    </location>
    <ligand>
        <name>NADP(+)</name>
        <dbReference type="ChEBI" id="CHEBI:58349"/>
    </ligand>
</feature>
<dbReference type="EMBL" id="SOAZ01000007">
    <property type="protein sequence ID" value="TDT61352.1"/>
    <property type="molecule type" value="Genomic_DNA"/>
</dbReference>
<name>A0A4R7KTC0_9CLOT</name>
<keyword evidence="6 14" id="KW-0479">Metal-binding</keyword>
<dbReference type="EC" id="1.1.1.193" evidence="14"/>
<comment type="function">
    <text evidence="1 14">Converts 2,5-diamino-6-(ribosylamino)-4(3h)-pyrimidinone 5'-phosphate into 5-amino-6-(ribosylamino)-2,4(1h,3h)-pyrimidinedione 5'-phosphate.</text>
</comment>
<dbReference type="Gene3D" id="3.40.140.10">
    <property type="entry name" value="Cytidine Deaminase, domain 2"/>
    <property type="match status" value="1"/>
</dbReference>
<evidence type="ECO:0000256" key="15">
    <source>
        <dbReference type="PIRSR" id="PIRSR006769-1"/>
    </source>
</evidence>
<gene>
    <name evidence="19" type="ORF">EDD71_10777</name>
</gene>
<dbReference type="GO" id="GO:0008835">
    <property type="term" value="F:diaminohydroxyphosphoribosylaminopyrimidine deaminase activity"/>
    <property type="evidence" value="ECO:0007669"/>
    <property type="project" value="UniProtKB-EC"/>
</dbReference>
<dbReference type="CDD" id="cd01284">
    <property type="entry name" value="Riboflavin_deaminase-reductase"/>
    <property type="match status" value="1"/>
</dbReference>
<proteinExistence type="inferred from homology"/>
<dbReference type="Pfam" id="PF00383">
    <property type="entry name" value="dCMP_cyt_deam_1"/>
    <property type="match status" value="1"/>
</dbReference>
<evidence type="ECO:0000256" key="3">
    <source>
        <dbReference type="ARBA" id="ARBA00004910"/>
    </source>
</evidence>
<keyword evidence="20" id="KW-1185">Reference proteome</keyword>
<dbReference type="Pfam" id="PF01872">
    <property type="entry name" value="RibD_C"/>
    <property type="match status" value="1"/>
</dbReference>
<dbReference type="InterPro" id="IPR011549">
    <property type="entry name" value="RibD_C"/>
</dbReference>
<dbReference type="InterPro" id="IPR002125">
    <property type="entry name" value="CMP_dCMP_dom"/>
</dbReference>
<evidence type="ECO:0000256" key="16">
    <source>
        <dbReference type="PIRSR" id="PIRSR006769-2"/>
    </source>
</evidence>
<feature type="binding site" evidence="17">
    <location>
        <position position="49"/>
    </location>
    <ligand>
        <name>Zn(2+)</name>
        <dbReference type="ChEBI" id="CHEBI:29105"/>
        <note>catalytic</note>
    </ligand>
</feature>
<protein>
    <recommendedName>
        <fullName evidence="14">Riboflavin biosynthesis protein RibD</fullName>
    </recommendedName>
    <domain>
        <recommendedName>
            <fullName evidence="14">Diaminohydroxyphosphoribosylaminopyrimidine deaminase</fullName>
            <shortName evidence="14">DRAP deaminase</shortName>
            <ecNumber evidence="14">3.5.4.26</ecNumber>
        </recommendedName>
        <alternativeName>
            <fullName evidence="14">Riboflavin-specific deaminase</fullName>
        </alternativeName>
    </domain>
    <domain>
        <recommendedName>
            <fullName evidence="14">5-amino-6-(5-phosphoribosylamino)uracil reductase</fullName>
            <ecNumber evidence="14">1.1.1.193</ecNumber>
        </recommendedName>
        <alternativeName>
            <fullName evidence="14">HTP reductase</fullName>
        </alternativeName>
    </domain>
</protein>
<dbReference type="SUPFAM" id="SSF53927">
    <property type="entry name" value="Cytidine deaminase-like"/>
    <property type="match status" value="1"/>
</dbReference>
<dbReference type="PANTHER" id="PTHR38011">
    <property type="entry name" value="DIHYDROFOLATE REDUCTASE FAMILY PROTEIN (AFU_ORTHOLOGUE AFUA_8G06820)"/>
    <property type="match status" value="1"/>
</dbReference>
<dbReference type="AlphaFoldDB" id="A0A4R7KTC0"/>
<feature type="active site" description="Proton donor" evidence="15">
    <location>
        <position position="51"/>
    </location>
</feature>
<evidence type="ECO:0000256" key="12">
    <source>
        <dbReference type="ARBA" id="ARBA00049861"/>
    </source>
</evidence>
<feature type="binding site" evidence="16">
    <location>
        <begin position="296"/>
        <end position="302"/>
    </location>
    <ligand>
        <name>NADP(+)</name>
        <dbReference type="ChEBI" id="CHEBI:58349"/>
    </ligand>
</feature>
<evidence type="ECO:0000256" key="7">
    <source>
        <dbReference type="ARBA" id="ARBA00022801"/>
    </source>
</evidence>
<feature type="binding site" evidence="16">
    <location>
        <position position="206"/>
    </location>
    <ligand>
        <name>substrate</name>
    </ligand>
</feature>
<dbReference type="InterPro" id="IPR002734">
    <property type="entry name" value="RibDG_C"/>
</dbReference>
<dbReference type="Gene3D" id="3.40.430.10">
    <property type="entry name" value="Dihydrofolate Reductase, subunit A"/>
    <property type="match status" value="1"/>
</dbReference>
<comment type="pathway">
    <text evidence="3 14">Cofactor biosynthesis; riboflavin biosynthesis; 5-amino-6-(D-ribitylamino)uracil from GTP: step 3/4.</text>
</comment>
<evidence type="ECO:0000256" key="1">
    <source>
        <dbReference type="ARBA" id="ARBA00002151"/>
    </source>
</evidence>
<evidence type="ECO:0000256" key="9">
    <source>
        <dbReference type="ARBA" id="ARBA00022857"/>
    </source>
</evidence>
<accession>A0A4R7KTC0</accession>
<dbReference type="InterPro" id="IPR004794">
    <property type="entry name" value="Eubact_RibD"/>
</dbReference>
<evidence type="ECO:0000256" key="11">
    <source>
        <dbReference type="ARBA" id="ARBA00023268"/>
    </source>
</evidence>
<comment type="cofactor">
    <cofactor evidence="14 17">
        <name>Zn(2+)</name>
        <dbReference type="ChEBI" id="CHEBI:29105"/>
    </cofactor>
    <text evidence="14 17">Binds 1 zinc ion.</text>
</comment>
<sequence>MHIEYMERALELAKKSEGFTKPNPLVGAVIVKNGRIIGEGYHQKYGENHAEINAFNSATENVSGAVMYVTLEPCSHYGKTPPCANAIVKKGIKKVVIGMMDPNPVVSGKGIEILKSNGIEVEVGVLEDKIKKLNEIFIKYITTQIPFCILKAAMTLDGKIASYSGDSKWISNELSRRYVHRLRHRVSGIMVGINTIINDDPLLTTRLDDTDGIDPIRIVVDSKGRIPLSAKVLHGNSKAKTIIAATEFIDKDKIKAIQETGAEIILTPPKDDKVDLCYLMKELGKRKIDSVLLEGGGTLNFAALREGIVDKVNFFIAPKILGGREAKTPVGGQGIGLVRDAIILKDMEIYRFGEDIMIEGYIL</sequence>
<dbReference type="GO" id="GO:0009231">
    <property type="term" value="P:riboflavin biosynthetic process"/>
    <property type="evidence" value="ECO:0007669"/>
    <property type="project" value="UniProtKB-UniPathway"/>
</dbReference>
<dbReference type="Proteomes" id="UP000295325">
    <property type="component" value="Unassembled WGS sequence"/>
</dbReference>
<dbReference type="PIRSF" id="PIRSF006769">
    <property type="entry name" value="RibD"/>
    <property type="match status" value="1"/>
</dbReference>
<evidence type="ECO:0000256" key="8">
    <source>
        <dbReference type="ARBA" id="ARBA00022833"/>
    </source>
</evidence>
<feature type="binding site" evidence="16">
    <location>
        <position position="222"/>
    </location>
    <ligand>
        <name>NADP(+)</name>
        <dbReference type="ChEBI" id="CHEBI:58349"/>
    </ligand>
</feature>
<feature type="binding site" evidence="16">
    <location>
        <position position="294"/>
    </location>
    <ligand>
        <name>substrate</name>
    </ligand>
</feature>
<dbReference type="PANTHER" id="PTHR38011:SF7">
    <property type="entry name" value="2,5-DIAMINO-6-RIBOSYLAMINO-4(3H)-PYRIMIDINONE 5'-PHOSPHATE REDUCTASE"/>
    <property type="match status" value="1"/>
</dbReference>
<dbReference type="SUPFAM" id="SSF53597">
    <property type="entry name" value="Dihydrofolate reductase-like"/>
    <property type="match status" value="1"/>
</dbReference>
<feature type="binding site" evidence="17">
    <location>
        <position position="83"/>
    </location>
    <ligand>
        <name>Zn(2+)</name>
        <dbReference type="ChEBI" id="CHEBI:29105"/>
        <note>catalytic</note>
    </ligand>
</feature>
<comment type="pathway">
    <text evidence="2 14">Cofactor biosynthesis; riboflavin biosynthesis; 5-amino-6-(D-ribitylamino)uracil from GTP: step 2/4.</text>
</comment>
<feature type="binding site" evidence="16">
    <location>
        <position position="183"/>
    </location>
    <ligand>
        <name>substrate</name>
    </ligand>
</feature>
<feature type="binding site" evidence="16">
    <location>
        <position position="169"/>
    </location>
    <ligand>
        <name>NADP(+)</name>
        <dbReference type="ChEBI" id="CHEBI:58349"/>
    </ligand>
</feature>
<comment type="similarity">
    <text evidence="4 14">In the N-terminal section; belongs to the cytidine and deoxycytidylate deaminase family.</text>
</comment>
<keyword evidence="14" id="KW-0686">Riboflavin biosynthesis</keyword>
<reference evidence="19 20" key="1">
    <citation type="submission" date="2019-03" db="EMBL/GenBank/DDBJ databases">
        <title>Genomic Encyclopedia of Type Strains, Phase IV (KMG-IV): sequencing the most valuable type-strain genomes for metagenomic binning, comparative biology and taxonomic classification.</title>
        <authorList>
            <person name="Goeker M."/>
        </authorList>
    </citation>
    <scope>NUCLEOTIDE SEQUENCE [LARGE SCALE GENOMIC DNA]</scope>
    <source>
        <strain evidence="19 20">DSM 24455</strain>
    </source>
</reference>
<evidence type="ECO:0000256" key="14">
    <source>
        <dbReference type="PIRNR" id="PIRNR006769"/>
    </source>
</evidence>
<dbReference type="GO" id="GO:0046872">
    <property type="term" value="F:metal ion binding"/>
    <property type="evidence" value="ECO:0007669"/>
    <property type="project" value="UniProtKB-KW"/>
</dbReference>
<evidence type="ECO:0000256" key="5">
    <source>
        <dbReference type="ARBA" id="ARBA00007417"/>
    </source>
</evidence>
<comment type="similarity">
    <text evidence="5 14">In the C-terminal section; belongs to the HTP reductase family.</text>
</comment>
<comment type="catalytic activity">
    <reaction evidence="13 14">
        <text>2,5-diamino-6-hydroxy-4-(5-phosphoribosylamino)-pyrimidine + H2O + H(+) = 5-amino-6-(5-phospho-D-ribosylamino)uracil + NH4(+)</text>
        <dbReference type="Rhea" id="RHEA:21868"/>
        <dbReference type="ChEBI" id="CHEBI:15377"/>
        <dbReference type="ChEBI" id="CHEBI:15378"/>
        <dbReference type="ChEBI" id="CHEBI:28938"/>
        <dbReference type="ChEBI" id="CHEBI:58453"/>
        <dbReference type="ChEBI" id="CHEBI:58614"/>
        <dbReference type="EC" id="3.5.4.26"/>
    </reaction>
</comment>
<evidence type="ECO:0000256" key="4">
    <source>
        <dbReference type="ARBA" id="ARBA00005259"/>
    </source>
</evidence>
<evidence type="ECO:0000313" key="20">
    <source>
        <dbReference type="Proteomes" id="UP000295325"/>
    </source>
</evidence>
<dbReference type="InterPro" id="IPR024072">
    <property type="entry name" value="DHFR-like_dom_sf"/>
</dbReference>
<evidence type="ECO:0000256" key="10">
    <source>
        <dbReference type="ARBA" id="ARBA00023002"/>
    </source>
</evidence>
<dbReference type="UniPathway" id="UPA00275">
    <property type="reaction ID" value="UER00401"/>
</dbReference>
<evidence type="ECO:0000313" key="19">
    <source>
        <dbReference type="EMBL" id="TDT61352.1"/>
    </source>
</evidence>
<keyword evidence="7 14" id="KW-0378">Hydrolase</keyword>
<keyword evidence="9 14" id="KW-0521">NADP</keyword>